<dbReference type="InterPro" id="IPR050303">
    <property type="entry name" value="GatZ_KbaZ_carbometab"/>
</dbReference>
<dbReference type="Gene3D" id="1.10.400.20">
    <property type="entry name" value="putative tagatose 6-phosphate kinase domain like"/>
    <property type="match status" value="1"/>
</dbReference>
<dbReference type="AlphaFoldDB" id="A0A255EGG2"/>
<evidence type="ECO:0000313" key="2">
    <source>
        <dbReference type="EMBL" id="OYN90051.1"/>
    </source>
</evidence>
<dbReference type="InterPro" id="IPR013785">
    <property type="entry name" value="Aldolase_TIM"/>
</dbReference>
<dbReference type="PIRSF" id="PIRSF009264">
    <property type="entry name" value="TagBP_ald_AgaZ"/>
    <property type="match status" value="1"/>
</dbReference>
<comment type="caution">
    <text evidence="2">The sequence shown here is derived from an EMBL/GenBank/DDBJ whole genome shotgun (WGS) entry which is preliminary data.</text>
</comment>
<dbReference type="PANTHER" id="PTHR32502:SF2">
    <property type="entry name" value="D-TAGATOSE-1,6-BISPHOSPHATE ALDOLASE SUBUNIT KBAZ"/>
    <property type="match status" value="1"/>
</dbReference>
<dbReference type="Gene3D" id="3.20.20.70">
    <property type="entry name" value="Aldolase class I"/>
    <property type="match status" value="1"/>
</dbReference>
<evidence type="ECO:0000313" key="3">
    <source>
        <dbReference type="Proteomes" id="UP000216533"/>
    </source>
</evidence>
<proteinExistence type="predicted"/>
<comment type="pathway">
    <text evidence="1">Carbohydrate metabolism.</text>
</comment>
<gene>
    <name evidence="2" type="ORF">CGZ92_02160</name>
</gene>
<dbReference type="SUPFAM" id="SSF51569">
    <property type="entry name" value="Aldolase"/>
    <property type="match status" value="1"/>
</dbReference>
<dbReference type="GO" id="GO:0005975">
    <property type="term" value="P:carbohydrate metabolic process"/>
    <property type="evidence" value="ECO:0007669"/>
    <property type="project" value="InterPro"/>
</dbReference>
<protein>
    <submittedName>
        <fullName evidence="2">D-tagatose-bisphosphate aldolase, class II, non-catalytic subunit</fullName>
    </submittedName>
</protein>
<dbReference type="RefSeq" id="WP_094449732.1">
    <property type="nucleotide sequence ID" value="NZ_NMVI01000007.1"/>
</dbReference>
<dbReference type="GO" id="GO:0009401">
    <property type="term" value="P:phosphoenolpyruvate-dependent sugar phosphotransferase system"/>
    <property type="evidence" value="ECO:0007669"/>
    <property type="project" value="TreeGrafter"/>
</dbReference>
<dbReference type="NCBIfam" id="TIGR02810">
    <property type="entry name" value="agaZ_gatZ"/>
    <property type="match status" value="1"/>
</dbReference>
<reference evidence="2 3" key="1">
    <citation type="submission" date="2017-07" db="EMBL/GenBank/DDBJ databases">
        <title>Draft whole genome sequences of clinical Proprionibacteriaceae strains.</title>
        <authorList>
            <person name="Bernier A.-M."/>
            <person name="Bernard K."/>
            <person name="Domingo M.-C."/>
        </authorList>
    </citation>
    <scope>NUCLEOTIDE SEQUENCE [LARGE SCALE GENOMIC DNA]</scope>
    <source>
        <strain evidence="2 3">NML 160184</strain>
    </source>
</reference>
<name>A0A255EGG2_9ACTN</name>
<accession>A0A255EGG2</accession>
<sequence>MVGTKVLDDVVQLQKQRNSAGITSVCSAHDLVIEASILHAVADGSTVLIEATSNQVDQYGGYTGMKPADFRDRVLAIAERCGLPAERVLLGGDHLGTNRWKNSPAEEAMAKAEVLIESYVAAGFEKIHLDCSYPCAGDPTPLTDEIVAERAARLLAVAERTAHEAGLEGRQRYVIGTEVPVPGGAHETIDTLEPTSADACRHTLQAHKDAFEKVGLSDVWPRITAVVVQPGVEFDHENVFLYDPSRTKELREVLDDEPNLVFECHSTDYQTADLLAQLVTDHWAVLKVGPWLTFALREALFALASIEAELLGADADLSRLPEVVEEVMVAKPEQWQSYYEGDAEEQRIKRRYSFSDRLRYYWPDEQVHAAAEKLFANLAGREIPLPLLSQFLPAQFTRVQLGEVPNDARAIAMDRVRDVLRLYSAACRSAGR</sequence>
<organism evidence="2 3">
    <name type="scientific">Parenemella sanctibonifatiensis</name>
    <dbReference type="NCBI Taxonomy" id="2016505"/>
    <lineage>
        <taxon>Bacteria</taxon>
        <taxon>Bacillati</taxon>
        <taxon>Actinomycetota</taxon>
        <taxon>Actinomycetes</taxon>
        <taxon>Propionibacteriales</taxon>
        <taxon>Propionibacteriaceae</taxon>
        <taxon>Parenemella</taxon>
    </lineage>
</organism>
<dbReference type="EMBL" id="NMVI01000007">
    <property type="protein sequence ID" value="OYN90051.1"/>
    <property type="molecule type" value="Genomic_DNA"/>
</dbReference>
<dbReference type="InterPro" id="IPR012062">
    <property type="entry name" value="GatZ/KbaZ-like"/>
</dbReference>
<dbReference type="PANTHER" id="PTHR32502">
    <property type="entry name" value="N-ACETYLGALACTOSAMINE PERMEASE II COMPONENT-RELATED"/>
    <property type="match status" value="1"/>
</dbReference>
<evidence type="ECO:0000256" key="1">
    <source>
        <dbReference type="ARBA" id="ARBA00005007"/>
    </source>
</evidence>
<dbReference type="Proteomes" id="UP000216533">
    <property type="component" value="Unassembled WGS sequence"/>
</dbReference>
<dbReference type="Pfam" id="PF08013">
    <property type="entry name" value="GatZ_KbaZ-like"/>
    <property type="match status" value="1"/>
</dbReference>
<dbReference type="GO" id="GO:0005886">
    <property type="term" value="C:plasma membrane"/>
    <property type="evidence" value="ECO:0007669"/>
    <property type="project" value="TreeGrafter"/>
</dbReference>